<feature type="compositionally biased region" description="Basic residues" evidence="10">
    <location>
        <begin position="1"/>
        <end position="12"/>
    </location>
</feature>
<evidence type="ECO:0000256" key="6">
    <source>
        <dbReference type="ARBA" id="ARBA00023015"/>
    </source>
</evidence>
<evidence type="ECO:0000256" key="9">
    <source>
        <dbReference type="PROSITE-ProRule" id="PRU00146"/>
    </source>
</evidence>
<keyword evidence="4 9" id="KW-0863">Zinc-finger</keyword>
<evidence type="ECO:0000259" key="11">
    <source>
        <dbReference type="PROSITE" id="PS50016"/>
    </source>
</evidence>
<comment type="subcellular location">
    <subcellularLocation>
        <location evidence="1">Nucleus</location>
    </subcellularLocation>
</comment>
<dbReference type="InterPro" id="IPR011011">
    <property type="entry name" value="Znf_FYVE_PHD"/>
</dbReference>
<proteinExistence type="predicted"/>
<feature type="compositionally biased region" description="Basic and acidic residues" evidence="10">
    <location>
        <begin position="79"/>
        <end position="91"/>
    </location>
</feature>
<dbReference type="SMART" id="SM00184">
    <property type="entry name" value="RING"/>
    <property type="match status" value="3"/>
</dbReference>
<keyword evidence="3" id="KW-0677">Repeat</keyword>
<evidence type="ECO:0000256" key="5">
    <source>
        <dbReference type="ARBA" id="ARBA00022833"/>
    </source>
</evidence>
<keyword evidence="7" id="KW-0804">Transcription</keyword>
<feature type="region of interest" description="Disordered" evidence="10">
    <location>
        <begin position="1"/>
        <end position="91"/>
    </location>
</feature>
<feature type="compositionally biased region" description="Acidic residues" evidence="10">
    <location>
        <begin position="68"/>
        <end position="78"/>
    </location>
</feature>
<reference evidence="12 13" key="1">
    <citation type="submission" date="2016-07" db="EMBL/GenBank/DDBJ databases">
        <title>Pervasive Adenine N6-methylation of Active Genes in Fungi.</title>
        <authorList>
            <consortium name="DOE Joint Genome Institute"/>
            <person name="Mondo S.J."/>
            <person name="Dannebaum R.O."/>
            <person name="Kuo R.C."/>
            <person name="Labutti K."/>
            <person name="Haridas S."/>
            <person name="Kuo A."/>
            <person name="Salamov A."/>
            <person name="Ahrendt S.R."/>
            <person name="Lipzen A."/>
            <person name="Sullivan W."/>
            <person name="Andreopoulos W.B."/>
            <person name="Clum A."/>
            <person name="Lindquist E."/>
            <person name="Daum C."/>
            <person name="Ramamoorthy G.K."/>
            <person name="Gryganskyi A."/>
            <person name="Culley D."/>
            <person name="Magnuson J.K."/>
            <person name="James T.Y."/>
            <person name="O'Malley M.A."/>
            <person name="Stajich J.E."/>
            <person name="Spatafora J.W."/>
            <person name="Visel A."/>
            <person name="Grigoriev I.V."/>
        </authorList>
    </citation>
    <scope>NUCLEOTIDE SEQUENCE [LARGE SCALE GENOMIC DNA]</scope>
    <source>
        <strain evidence="12 13">NRRL 1336</strain>
    </source>
</reference>
<dbReference type="InterPro" id="IPR013933">
    <property type="entry name" value="CRC_Rsc7/Swp82"/>
</dbReference>
<keyword evidence="13" id="KW-1185">Reference proteome</keyword>
<evidence type="ECO:0000256" key="8">
    <source>
        <dbReference type="ARBA" id="ARBA00023242"/>
    </source>
</evidence>
<comment type="caution">
    <text evidence="12">The sequence shown here is derived from an EMBL/GenBank/DDBJ whole genome shotgun (WGS) entry which is preliminary data.</text>
</comment>
<feature type="compositionally biased region" description="Polar residues" evidence="10">
    <location>
        <begin position="17"/>
        <end position="27"/>
    </location>
</feature>
<keyword evidence="8" id="KW-0539">Nucleus</keyword>
<dbReference type="Gene3D" id="3.30.40.10">
    <property type="entry name" value="Zinc/RING finger domain, C3HC4 (zinc finger)"/>
    <property type="match status" value="2"/>
</dbReference>
<dbReference type="PROSITE" id="PS50016">
    <property type="entry name" value="ZF_PHD_2"/>
    <property type="match status" value="3"/>
</dbReference>
<dbReference type="InterPro" id="IPR013083">
    <property type="entry name" value="Znf_RING/FYVE/PHD"/>
</dbReference>
<feature type="domain" description="PHD-type" evidence="11">
    <location>
        <begin position="540"/>
        <end position="617"/>
    </location>
</feature>
<evidence type="ECO:0000256" key="2">
    <source>
        <dbReference type="ARBA" id="ARBA00022723"/>
    </source>
</evidence>
<keyword evidence="5" id="KW-0862">Zinc</keyword>
<feature type="domain" description="PHD-type" evidence="11">
    <location>
        <begin position="614"/>
        <end position="664"/>
    </location>
</feature>
<dbReference type="AlphaFoldDB" id="A0A1X2I253"/>
<dbReference type="PANTHER" id="PTHR45888">
    <property type="entry name" value="HL01030P-RELATED"/>
    <property type="match status" value="1"/>
</dbReference>
<dbReference type="GO" id="GO:0005634">
    <property type="term" value="C:nucleus"/>
    <property type="evidence" value="ECO:0007669"/>
    <property type="project" value="UniProtKB-SubCell"/>
</dbReference>
<dbReference type="Pfam" id="PF08624">
    <property type="entry name" value="CRC_subunit"/>
    <property type="match status" value="1"/>
</dbReference>
<dbReference type="SUPFAM" id="SSF57903">
    <property type="entry name" value="FYVE/PHD zinc finger"/>
    <property type="match status" value="3"/>
</dbReference>
<dbReference type="Proteomes" id="UP000193560">
    <property type="component" value="Unassembled WGS sequence"/>
</dbReference>
<dbReference type="SMART" id="SM00249">
    <property type="entry name" value="PHD"/>
    <property type="match status" value="3"/>
</dbReference>
<sequence length="837" mass="93397">MPRGRPPKHPKRAATLQDKSSQANSSKSETDDSSLRRSSRKRRTSTYQEDGQQSKRRKEDVSPPSEETTNDQESEIDEAGERKIDKHGNLQDDRAFKVPTFTLPTRGETLLMLAMDPAKIMGFRDSHIFFNKNPTLERVRLSEEEKDILVERNMVLSWFRHRDVAVVTARSVFKRFGAKIIKKGKRCRDDYFEAKAREQGYTGETTTVEKKSEVMALGHADDPFGLDHLDDSFSHSRQSILNNNKISSIHVTDTSLNHQTWLHHSALASRRFNSQLRHCRDRKSTFYDAHTNINQVPSATQPTKCQFISLSNTTTTTTKKPTLSDDNVTFVNPSGTTITFDDDDSSVSSSSITSSATIRHLSQILNHYSECNSNDILNSLPSHIRPMVSATLLNPPSYLSNNDDDEYPIAVSENQHQDAFPIDFTRFGMSRPMIQGPTAVIGKTQSMMAQQHYLNQVYQYVNFTKNLPQANQFNTHPPFPPQHIPPKMNGSTTALSNSQNVAPNYQQKQMTSPTQPLNENVNNINGVTSEIEIPPPSKPSAQCAECNQIKVPAKQTQPNHGDGEEEEDAATICDDFSMVPCSKCQRRYHPTCANLTTPKQLAAVESYPWSCPECKICCICNSAGDETKLMICDGCDRGWHTDCCAPPVNEIPEGSWLCPLCAVCHSCDSVNVVDDVDSDLVDAVAPPTDDYPFSVYLATYCGPCHINFKEDRFCPVCMKSYADGDDVADDDKEMVACDSCDRWIHSRCDDTLTHERYQELCDDEGAKYSCPLCTERVEPLDPNSSLATMALQGLTRPSGYVTGTIAGKVKTRALIDYKDYKVGVPEIVGAGSTELPT</sequence>
<dbReference type="Pfam" id="PF00628">
    <property type="entry name" value="PHD"/>
    <property type="match status" value="1"/>
</dbReference>
<name>A0A1X2I253_9FUNG</name>
<protein>
    <submittedName>
        <fullName evidence="12">Chromatin remodelling complex Rsc7/Swp82 subunit-domain-containing protein</fullName>
    </submittedName>
</protein>
<accession>A0A1X2I253</accession>
<feature type="domain" description="PHD-type" evidence="11">
    <location>
        <begin position="711"/>
        <end position="776"/>
    </location>
</feature>
<keyword evidence="6" id="KW-0805">Transcription regulation</keyword>
<evidence type="ECO:0000256" key="3">
    <source>
        <dbReference type="ARBA" id="ARBA00022737"/>
    </source>
</evidence>
<dbReference type="GO" id="GO:0008270">
    <property type="term" value="F:zinc ion binding"/>
    <property type="evidence" value="ECO:0007669"/>
    <property type="project" value="UniProtKB-KW"/>
</dbReference>
<evidence type="ECO:0000313" key="12">
    <source>
        <dbReference type="EMBL" id="ORZ07811.1"/>
    </source>
</evidence>
<evidence type="ECO:0000256" key="4">
    <source>
        <dbReference type="ARBA" id="ARBA00022771"/>
    </source>
</evidence>
<organism evidence="12 13">
    <name type="scientific">Absidia repens</name>
    <dbReference type="NCBI Taxonomy" id="90262"/>
    <lineage>
        <taxon>Eukaryota</taxon>
        <taxon>Fungi</taxon>
        <taxon>Fungi incertae sedis</taxon>
        <taxon>Mucoromycota</taxon>
        <taxon>Mucoromycotina</taxon>
        <taxon>Mucoromycetes</taxon>
        <taxon>Mucorales</taxon>
        <taxon>Cunninghamellaceae</taxon>
        <taxon>Absidia</taxon>
    </lineage>
</organism>
<dbReference type="InterPro" id="IPR001841">
    <property type="entry name" value="Znf_RING"/>
</dbReference>
<evidence type="ECO:0000256" key="7">
    <source>
        <dbReference type="ARBA" id="ARBA00023163"/>
    </source>
</evidence>
<evidence type="ECO:0000256" key="10">
    <source>
        <dbReference type="SAM" id="MobiDB-lite"/>
    </source>
</evidence>
<dbReference type="InterPro" id="IPR001965">
    <property type="entry name" value="Znf_PHD"/>
</dbReference>
<dbReference type="OrthoDB" id="787137at2759"/>
<gene>
    <name evidence="12" type="ORF">BCR42DRAFT_455751</name>
</gene>
<keyword evidence="2" id="KW-0479">Metal-binding</keyword>
<dbReference type="EMBL" id="MCGE01000033">
    <property type="protein sequence ID" value="ORZ07811.1"/>
    <property type="molecule type" value="Genomic_DNA"/>
</dbReference>
<evidence type="ECO:0000256" key="1">
    <source>
        <dbReference type="ARBA" id="ARBA00004123"/>
    </source>
</evidence>
<dbReference type="STRING" id="90262.A0A1X2I253"/>
<dbReference type="PANTHER" id="PTHR45888:SF4">
    <property type="entry name" value="PHD FINGER PROTEIN 10"/>
    <property type="match status" value="1"/>
</dbReference>
<dbReference type="InterPro" id="IPR019787">
    <property type="entry name" value="Znf_PHD-finger"/>
</dbReference>
<evidence type="ECO:0000313" key="13">
    <source>
        <dbReference type="Proteomes" id="UP000193560"/>
    </source>
</evidence>